<dbReference type="SUPFAM" id="SSF48452">
    <property type="entry name" value="TPR-like"/>
    <property type="match status" value="1"/>
</dbReference>
<evidence type="ECO:0000259" key="3">
    <source>
        <dbReference type="PROSITE" id="PS50043"/>
    </source>
</evidence>
<dbReference type="Proteomes" id="UP000199004">
    <property type="component" value="Unassembled WGS sequence"/>
</dbReference>
<organism evidence="4 5">
    <name type="scientific">Nocardioides szechwanensis</name>
    <dbReference type="NCBI Taxonomy" id="1005944"/>
    <lineage>
        <taxon>Bacteria</taxon>
        <taxon>Bacillati</taxon>
        <taxon>Actinomycetota</taxon>
        <taxon>Actinomycetes</taxon>
        <taxon>Propionibacteriales</taxon>
        <taxon>Nocardioidaceae</taxon>
        <taxon>Nocardioides</taxon>
    </lineage>
</organism>
<proteinExistence type="predicted"/>
<keyword evidence="5" id="KW-1185">Reference proteome</keyword>
<dbReference type="Gene3D" id="1.10.10.10">
    <property type="entry name" value="Winged helix-like DNA-binding domain superfamily/Winged helix DNA-binding domain"/>
    <property type="match status" value="1"/>
</dbReference>
<dbReference type="SUPFAM" id="SSF52540">
    <property type="entry name" value="P-loop containing nucleoside triphosphate hydrolases"/>
    <property type="match status" value="1"/>
</dbReference>
<evidence type="ECO:0000256" key="1">
    <source>
        <dbReference type="ARBA" id="ARBA00022741"/>
    </source>
</evidence>
<sequence length="943" mass="99287">MSSASEILERDSELVRIAAALDSATKGSGRVIVIEGEAGIGKTALVRETRELAQQRGFGRLQATGDETETAMAWGVVRQMVERSVSRYSGAVRSAILDGPAGAALQALDVAPDSNAADAEIARTLHALWWVAIDLSSTRPLLITVDDAQWADQPSLRFLGYLARRIADLPIALVVATRPPSGGSGPLTELTVSPQVERLLPDPLSPVAVAAFHTPDGVVPCPEVVEAMHAACGGNPFLTGALLDELSSAGHNVGLLSTAQAIGGLGPATISRAMLSRLSPDALALAGAAAVLGLEASPWLAARVAPVSAEALPHAVESLVRANVLIGGVDGLTFVHPVIREATVAALGPLQTSAMHARAVLELHARQAPARQLAPHLLAAPVGTLPDAAELLARAASESSAAGDRSVAAACLERALVERPGDALLRARLGHTLLRAGRPHEAREHLRASVASAGSDGDAQQRAELQSAVTQATLAVDGAEVAVDELVEALAAWPPVEQEPARLLLEARLGVTRSFVAAQRRVAGEHLQQFAHLAGATPQERTLLALLAQRGRYEGASHLEIADLARRALSEGALFDDAARGEGLVGWVLAMMSLITADALPEARTEIDRALTRVVRAGSPLDFAMVANCAMVAAWRTGDVAATEAEAEAVVAAIQHEPEGPEVLSLRATAAHMGGYTALERRDLPAARAWIDDFDAQARELRVIPMLWLHELRSRISLAADDPHGALQHLDTLQREAREADVDPTALAWRLPAAVAYSRLGDDERARATLDDHLALARRSGAPGDLGAAMRVAARFEPDAAVREGLLAEATVVLENSPDRLEQAKSLVDLAETQRALRRRTESRELLTRAADLALACGATALQTRIAGALQALGDRPRRLIAPGPESLTASERRVASLAVSGRSNRDIAHELFVSPKTVENHLGRVYTKLGIANRRELAGALG</sequence>
<dbReference type="Gene3D" id="3.40.50.300">
    <property type="entry name" value="P-loop containing nucleotide triphosphate hydrolases"/>
    <property type="match status" value="1"/>
</dbReference>
<dbReference type="GO" id="GO:0003677">
    <property type="term" value="F:DNA binding"/>
    <property type="evidence" value="ECO:0007669"/>
    <property type="project" value="InterPro"/>
</dbReference>
<dbReference type="STRING" id="1005944.SAMN05192576_0337"/>
<dbReference type="InterPro" id="IPR011990">
    <property type="entry name" value="TPR-like_helical_dom_sf"/>
</dbReference>
<dbReference type="PROSITE" id="PS00622">
    <property type="entry name" value="HTH_LUXR_1"/>
    <property type="match status" value="1"/>
</dbReference>
<dbReference type="PANTHER" id="PTHR16305">
    <property type="entry name" value="TESTICULAR SOLUBLE ADENYLYL CYCLASE"/>
    <property type="match status" value="1"/>
</dbReference>
<reference evidence="4 5" key="1">
    <citation type="submission" date="2016-10" db="EMBL/GenBank/DDBJ databases">
        <authorList>
            <person name="de Groot N.N."/>
        </authorList>
    </citation>
    <scope>NUCLEOTIDE SEQUENCE [LARGE SCALE GENOMIC DNA]</scope>
    <source>
        <strain evidence="4 5">CGMCC 1.11147</strain>
    </source>
</reference>
<dbReference type="Pfam" id="PF13191">
    <property type="entry name" value="AAA_16"/>
    <property type="match status" value="1"/>
</dbReference>
<dbReference type="GO" id="GO:0005524">
    <property type="term" value="F:ATP binding"/>
    <property type="evidence" value="ECO:0007669"/>
    <property type="project" value="UniProtKB-KW"/>
</dbReference>
<dbReference type="RefSeq" id="WP_170254407.1">
    <property type="nucleotide sequence ID" value="NZ_BKAE01000021.1"/>
</dbReference>
<dbReference type="InterPro" id="IPR036388">
    <property type="entry name" value="WH-like_DNA-bd_sf"/>
</dbReference>
<gene>
    <name evidence="4" type="ORF">SAMN05192576_0337</name>
</gene>
<dbReference type="Gene3D" id="1.25.40.10">
    <property type="entry name" value="Tetratricopeptide repeat domain"/>
    <property type="match status" value="1"/>
</dbReference>
<dbReference type="PANTHER" id="PTHR16305:SF35">
    <property type="entry name" value="TRANSCRIPTIONAL ACTIVATOR DOMAIN"/>
    <property type="match status" value="1"/>
</dbReference>
<dbReference type="AlphaFoldDB" id="A0A1H0LW37"/>
<evidence type="ECO:0000313" key="4">
    <source>
        <dbReference type="EMBL" id="SDO72313.1"/>
    </source>
</evidence>
<dbReference type="InterPro" id="IPR016032">
    <property type="entry name" value="Sig_transdc_resp-reg_C-effctor"/>
</dbReference>
<dbReference type="InterPro" id="IPR000792">
    <property type="entry name" value="Tscrpt_reg_LuxR_C"/>
</dbReference>
<protein>
    <submittedName>
        <fullName evidence="4">Regulatory protein, luxR family</fullName>
    </submittedName>
</protein>
<dbReference type="PROSITE" id="PS50043">
    <property type="entry name" value="HTH_LUXR_2"/>
    <property type="match status" value="1"/>
</dbReference>
<dbReference type="PRINTS" id="PR00038">
    <property type="entry name" value="HTHLUXR"/>
</dbReference>
<dbReference type="GO" id="GO:0005737">
    <property type="term" value="C:cytoplasm"/>
    <property type="evidence" value="ECO:0007669"/>
    <property type="project" value="TreeGrafter"/>
</dbReference>
<dbReference type="GO" id="GO:0004016">
    <property type="term" value="F:adenylate cyclase activity"/>
    <property type="evidence" value="ECO:0007669"/>
    <property type="project" value="TreeGrafter"/>
</dbReference>
<dbReference type="InterPro" id="IPR041664">
    <property type="entry name" value="AAA_16"/>
</dbReference>
<dbReference type="SUPFAM" id="SSF46894">
    <property type="entry name" value="C-terminal effector domain of the bipartite response regulators"/>
    <property type="match status" value="1"/>
</dbReference>
<dbReference type="SMART" id="SM00421">
    <property type="entry name" value="HTH_LUXR"/>
    <property type="match status" value="1"/>
</dbReference>
<accession>A0A1H0LW37</accession>
<name>A0A1H0LW37_9ACTN</name>
<dbReference type="InterPro" id="IPR027417">
    <property type="entry name" value="P-loop_NTPase"/>
</dbReference>
<keyword evidence="1" id="KW-0547">Nucleotide-binding</keyword>
<dbReference type="CDD" id="cd06170">
    <property type="entry name" value="LuxR_C_like"/>
    <property type="match status" value="1"/>
</dbReference>
<dbReference type="GO" id="GO:0006355">
    <property type="term" value="P:regulation of DNA-templated transcription"/>
    <property type="evidence" value="ECO:0007669"/>
    <property type="project" value="InterPro"/>
</dbReference>
<keyword evidence="2" id="KW-0067">ATP-binding</keyword>
<dbReference type="Pfam" id="PF00196">
    <property type="entry name" value="GerE"/>
    <property type="match status" value="1"/>
</dbReference>
<feature type="domain" description="HTH luxR-type" evidence="3">
    <location>
        <begin position="881"/>
        <end position="943"/>
    </location>
</feature>
<evidence type="ECO:0000313" key="5">
    <source>
        <dbReference type="Proteomes" id="UP000199004"/>
    </source>
</evidence>
<evidence type="ECO:0000256" key="2">
    <source>
        <dbReference type="ARBA" id="ARBA00022840"/>
    </source>
</evidence>
<dbReference type="EMBL" id="FNIC01000013">
    <property type="protein sequence ID" value="SDO72313.1"/>
    <property type="molecule type" value="Genomic_DNA"/>
</dbReference>